<dbReference type="RefSeq" id="WP_262872730.1">
    <property type="nucleotide sequence ID" value="NZ_BAABKW010000018.1"/>
</dbReference>
<protein>
    <submittedName>
        <fullName evidence="1">DUF6716 putative glycosyltransferase</fullName>
    </submittedName>
</protein>
<gene>
    <name evidence="1" type="ORF">ACFQRL_02370</name>
</gene>
<proteinExistence type="predicted"/>
<reference evidence="2" key="1">
    <citation type="journal article" date="2019" name="Int. J. Syst. Evol. Microbiol.">
        <title>The Global Catalogue of Microorganisms (GCM) 10K type strain sequencing project: providing services to taxonomists for standard genome sequencing and annotation.</title>
        <authorList>
            <consortium name="The Broad Institute Genomics Platform"/>
            <consortium name="The Broad Institute Genome Sequencing Center for Infectious Disease"/>
            <person name="Wu L."/>
            <person name="Ma J."/>
        </authorList>
    </citation>
    <scope>NUCLEOTIDE SEQUENCE [LARGE SCALE GENOMIC DNA]</scope>
    <source>
        <strain evidence="2">CGMCC 1.15772</strain>
    </source>
</reference>
<dbReference type="Pfam" id="PF20471">
    <property type="entry name" value="DUF6716"/>
    <property type="match status" value="1"/>
</dbReference>
<comment type="caution">
    <text evidence="1">The sequence shown here is derived from an EMBL/GenBank/DDBJ whole genome shotgun (WGS) entry which is preliminary data.</text>
</comment>
<dbReference type="Proteomes" id="UP001596507">
    <property type="component" value="Unassembled WGS sequence"/>
</dbReference>
<accession>A0ABW2HBG6</accession>
<dbReference type="InterPro" id="IPR046561">
    <property type="entry name" value="DUF6716"/>
</dbReference>
<keyword evidence="2" id="KW-1185">Reference proteome</keyword>
<organism evidence="1 2">
    <name type="scientific">Microbacterium fluvii</name>
    <dbReference type="NCBI Taxonomy" id="415215"/>
    <lineage>
        <taxon>Bacteria</taxon>
        <taxon>Bacillati</taxon>
        <taxon>Actinomycetota</taxon>
        <taxon>Actinomycetes</taxon>
        <taxon>Micrococcales</taxon>
        <taxon>Microbacteriaceae</taxon>
        <taxon>Microbacterium</taxon>
    </lineage>
</organism>
<sequence>MTEQHEGGPRVVGIADADSYVKWAAALLGAVGRAQSRLVLVRTPLTVSADQERAALAGSGISAAQLERLDFADLRGWLEATAPDVVVVAGRGPFVRMVVHAVRTLHPRPVIVSGMPGMSIPAQRGAVHYRREVDLFVVHSRREKRAFRDLAERMEVPLRLGLATLPFAQSSVMRHGGDDLVFAAQALVPREREERLALADILRRAAIAHPDRRVVVKLRSRPEVGERETHHDVAPYPELFRELGELPRNLVFSHEPMSEALAGAEGLVTVSSTAAIEAIARGIPVIAVDTFGISKANLNIVFAASGVLGGADEVIARRFRHPTVEWVRDNYFHEPARSTWWSEVEGLLAARREGTLVSPPPTRLRGGWIREAWDRKSVLGVYDRTVSGWIALRLGIPVRAVILWARARRGSTGRFSWAEADSDITLTPALYQEPLRQS</sequence>
<name>A0ABW2HBG6_9MICO</name>
<dbReference type="EMBL" id="JBHTBE010000001">
    <property type="protein sequence ID" value="MFC7267801.1"/>
    <property type="molecule type" value="Genomic_DNA"/>
</dbReference>
<dbReference type="SUPFAM" id="SSF53756">
    <property type="entry name" value="UDP-Glycosyltransferase/glycogen phosphorylase"/>
    <property type="match status" value="1"/>
</dbReference>
<evidence type="ECO:0000313" key="1">
    <source>
        <dbReference type="EMBL" id="MFC7267801.1"/>
    </source>
</evidence>
<evidence type="ECO:0000313" key="2">
    <source>
        <dbReference type="Proteomes" id="UP001596507"/>
    </source>
</evidence>